<dbReference type="RefSeq" id="WP_379568374.1">
    <property type="nucleotide sequence ID" value="NZ_JBHSQK010000058.1"/>
</dbReference>
<dbReference type="InterPro" id="IPR011335">
    <property type="entry name" value="Restrct_endonuc-II-like"/>
</dbReference>
<protein>
    <recommendedName>
        <fullName evidence="3">DUF559 domain-containing protein</fullName>
    </recommendedName>
</protein>
<organism evidence="1 2">
    <name type="scientific">Pseudonocardia lutea</name>
    <dbReference type="NCBI Taxonomy" id="2172015"/>
    <lineage>
        <taxon>Bacteria</taxon>
        <taxon>Bacillati</taxon>
        <taxon>Actinomycetota</taxon>
        <taxon>Actinomycetes</taxon>
        <taxon>Pseudonocardiales</taxon>
        <taxon>Pseudonocardiaceae</taxon>
        <taxon>Pseudonocardia</taxon>
    </lineage>
</organism>
<dbReference type="Gene3D" id="3.40.960.10">
    <property type="entry name" value="VSR Endonuclease"/>
    <property type="match status" value="1"/>
</dbReference>
<accession>A0ABW1IF30</accession>
<evidence type="ECO:0000313" key="1">
    <source>
        <dbReference type="EMBL" id="MFC5950912.1"/>
    </source>
</evidence>
<proteinExistence type="predicted"/>
<sequence>MLPWELGIAGVCLRSVLVAAVGEYRVRRAVSTGAALVPWPGVLADPARVTEAVTVISAAWLAVGGGAVVGGASAAYLHGCTALPPSPVHLVVPYGTRRRTRPGLVVHNGPDLPGDHLVVQGLPTLRLERVVTDLLCTAAPRDALAVADEALALVPEADRAEFRAEVHARLRTRSDPRGTLIGSRLFELATGRAESPPESHLLWRVVDLGYPVPEVNRWVHDLHGVRLYRLDLSWPELRIALEYDGYEAHVDREVEDRVRVADLEARGWIVVRVRKADLVNSAALERALDAAFARRGVDLSGRIVNALRPRRHREARGARGA</sequence>
<evidence type="ECO:0008006" key="3">
    <source>
        <dbReference type="Google" id="ProtNLM"/>
    </source>
</evidence>
<gene>
    <name evidence="1" type="ORF">ACFQH9_21820</name>
</gene>
<dbReference type="SUPFAM" id="SSF52980">
    <property type="entry name" value="Restriction endonuclease-like"/>
    <property type="match status" value="1"/>
</dbReference>
<dbReference type="EMBL" id="JBHSQK010000058">
    <property type="protein sequence ID" value="MFC5950912.1"/>
    <property type="molecule type" value="Genomic_DNA"/>
</dbReference>
<name>A0ABW1IF30_9PSEU</name>
<evidence type="ECO:0000313" key="2">
    <source>
        <dbReference type="Proteomes" id="UP001596119"/>
    </source>
</evidence>
<reference evidence="2" key="1">
    <citation type="journal article" date="2019" name="Int. J. Syst. Evol. Microbiol.">
        <title>The Global Catalogue of Microorganisms (GCM) 10K type strain sequencing project: providing services to taxonomists for standard genome sequencing and annotation.</title>
        <authorList>
            <consortium name="The Broad Institute Genomics Platform"/>
            <consortium name="The Broad Institute Genome Sequencing Center for Infectious Disease"/>
            <person name="Wu L."/>
            <person name="Ma J."/>
        </authorList>
    </citation>
    <scope>NUCLEOTIDE SEQUENCE [LARGE SCALE GENOMIC DNA]</scope>
    <source>
        <strain evidence="2">CGMCC 4.7397</strain>
    </source>
</reference>
<keyword evidence="2" id="KW-1185">Reference proteome</keyword>
<dbReference type="Proteomes" id="UP001596119">
    <property type="component" value="Unassembled WGS sequence"/>
</dbReference>
<comment type="caution">
    <text evidence="1">The sequence shown here is derived from an EMBL/GenBank/DDBJ whole genome shotgun (WGS) entry which is preliminary data.</text>
</comment>